<dbReference type="InterPro" id="IPR036412">
    <property type="entry name" value="HAD-like_sf"/>
</dbReference>
<dbReference type="PROSITE" id="PS51043">
    <property type="entry name" value="DDHD"/>
    <property type="match status" value="1"/>
</dbReference>
<comment type="similarity">
    <text evidence="2">Belongs to the PtdIns transfer protein family. PI transfer class IIA subfamily.</text>
</comment>
<evidence type="ECO:0000256" key="5">
    <source>
        <dbReference type="ARBA" id="ARBA00022837"/>
    </source>
</evidence>
<dbReference type="InterPro" id="IPR001666">
    <property type="entry name" value="PI_transfer"/>
</dbReference>
<evidence type="ECO:0000256" key="4">
    <source>
        <dbReference type="ARBA" id="ARBA00022553"/>
    </source>
</evidence>
<dbReference type="InterPro" id="IPR023214">
    <property type="entry name" value="HAD_sf"/>
</dbReference>
<dbReference type="GO" id="GO:0012505">
    <property type="term" value="C:endomembrane system"/>
    <property type="evidence" value="ECO:0007669"/>
    <property type="project" value="UniProtKB-SubCell"/>
</dbReference>
<evidence type="ECO:0000259" key="7">
    <source>
        <dbReference type="PROSITE" id="PS51043"/>
    </source>
</evidence>
<dbReference type="Pfam" id="PF02121">
    <property type="entry name" value="IP_trans"/>
    <property type="match status" value="1"/>
</dbReference>
<dbReference type="GO" id="GO:0008526">
    <property type="term" value="F:phosphatidylinositol transfer activity"/>
    <property type="evidence" value="ECO:0007669"/>
    <property type="project" value="TreeGrafter"/>
</dbReference>
<comment type="caution">
    <text evidence="8">The sequence shown here is derived from an EMBL/GenBank/DDBJ whole genome shotgun (WGS) entry which is preliminary data.</text>
</comment>
<dbReference type="AlphaFoldDB" id="A0A7I8VWU0"/>
<organism evidence="8 9">
    <name type="scientific">Dimorphilus gyrociliatus</name>
    <dbReference type="NCBI Taxonomy" id="2664684"/>
    <lineage>
        <taxon>Eukaryota</taxon>
        <taxon>Metazoa</taxon>
        <taxon>Spiralia</taxon>
        <taxon>Lophotrochozoa</taxon>
        <taxon>Annelida</taxon>
        <taxon>Polychaeta</taxon>
        <taxon>Polychaeta incertae sedis</taxon>
        <taxon>Dinophilidae</taxon>
        <taxon>Dimorphilus</taxon>
    </lineage>
</organism>
<evidence type="ECO:0000256" key="2">
    <source>
        <dbReference type="ARBA" id="ARBA00010316"/>
    </source>
</evidence>
<feature type="region of interest" description="Disordered" evidence="6">
    <location>
        <begin position="1098"/>
        <end position="1134"/>
    </location>
</feature>
<dbReference type="SMART" id="SM01127">
    <property type="entry name" value="DDHD"/>
    <property type="match status" value="1"/>
</dbReference>
<dbReference type="GO" id="GO:0035091">
    <property type="term" value="F:phosphatidylinositol binding"/>
    <property type="evidence" value="ECO:0007669"/>
    <property type="project" value="TreeGrafter"/>
</dbReference>
<feature type="compositionally biased region" description="Polar residues" evidence="6">
    <location>
        <begin position="1125"/>
        <end position="1134"/>
    </location>
</feature>
<accession>A0A7I8VWU0</accession>
<sequence length="1134" mass="127763">MLIKEYRICIPLTVEEYQIAQLYMIQKKSRQESSGTGSGVEILINQPYNESGGPCGPGQYTHKVYHVGSHLPAWFRSILPKSALRVEEEAWNAYPYTKTIYRCPFVEKFSIEIETKYLKDKGEQNNVFNLSTSELRNRTVDFIDIVRDSVSGGEYCPEEDPKLYVSKTTGRGPLSDNWKNECGDRIMCAYKLCRVEFKYWGMQTKIERFIHEVALRKTMVRAHRQVWCWQDEYNGMTMDDIRRLEKETQLALAEKMALAKQAENGGIKSEKEAEQVEIEATSSKAVFVVNEDVQKRDSWADAISSIGMEHIEDDSSEDEFYDAQEEVTRERLLKSSSMEFIVPSDETKQDGELATSFDKKLERYKRLQQDPPLTTASGPSTALSSSQQPCRTTVLFLVAHGGSVVESGSELKSTDVNTLRSTIDAVLASHYPAMVGRLAVRLVQCPPICSEALELLSTLSPTFQFPQVPRIGNDAAILAANHIPVSCVPLFATGKLHSYSESVLQMVKKCNQVYNEFLQSEEGVSFRGRVCIIGDSVGSLLVYDALIKNNPFLSNSQLNELSEEEEIISNPDLCSDEEFYSTKPASPRSSNRYPASCPVSRRTSTGSYGGESGKFNFEVYDFFMFGAPLGLLLAFRRLCKTDERQNVIPKPSCQQIYNIFYATDPCACRLEPLISEKFRLISPINVSRFQNFPRGNGQSVHVAEAIQNHMGLFSETEISVSDLTAVTAKWWGTKRIDYVLYCPDALKEINPSALPYLLQSSFWESMDAIAFLLRQLLSQTDSDWRNPSANHLSGRSYKPEEPTEKWLKRRTAIKLHNTAPNHRANDVLIAEDKKQLLTAKFMYGILDVALSSERVDIHVQRSPPDGEWCFLDTVRTDSSGRVTYEVPEDKRLSLGIYPVVMTVRGDHTTADFSLAVLPPKTETVVFSIDGSFTASVSIRGKDPKVRAGAVDVVRMWQDLGYLILYITARPDMQHRVVVSWLAQHNFPYGMVAFMDGLTAEPMKQKTQYLQHLVKNANIKIHAAYGSCKDIQVYQTLEVEQSHTFIIGKPSKKHQKEVVVLTGGYAQHLNDLTTHPGARPASGNARLFLKKTCFSLPGQTQKSKKSVRKTASLPYRRNTTREAEPSTPTINVKHI</sequence>
<dbReference type="InterPro" id="IPR004177">
    <property type="entry name" value="DDHD_dom"/>
</dbReference>
<keyword evidence="4" id="KW-0597">Phosphoprotein</keyword>
<feature type="domain" description="DDHD" evidence="7">
    <location>
        <begin position="615"/>
        <end position="778"/>
    </location>
</feature>
<dbReference type="SUPFAM" id="SSF55961">
    <property type="entry name" value="Bet v1-like"/>
    <property type="match status" value="1"/>
</dbReference>
<dbReference type="InterPro" id="IPR055261">
    <property type="entry name" value="PI_transfer_N"/>
</dbReference>
<keyword evidence="5" id="KW-0106">Calcium</keyword>
<evidence type="ECO:0000256" key="6">
    <source>
        <dbReference type="SAM" id="MobiDB-lite"/>
    </source>
</evidence>
<dbReference type="SMART" id="SM00775">
    <property type="entry name" value="LNS2"/>
    <property type="match status" value="1"/>
</dbReference>
<dbReference type="Pfam" id="PF24695">
    <property type="entry name" value="PITM1-3"/>
    <property type="match status" value="1"/>
</dbReference>
<dbReference type="PANTHER" id="PTHR10658:SF81">
    <property type="entry name" value="PROTEIN RETINAL DEGENERATION B"/>
    <property type="match status" value="1"/>
</dbReference>
<dbReference type="InterPro" id="IPR023393">
    <property type="entry name" value="START-like_dom_sf"/>
</dbReference>
<dbReference type="Pfam" id="PF24694">
    <property type="entry name" value="LNS2_PITM1-3"/>
    <property type="match status" value="1"/>
</dbReference>
<evidence type="ECO:0000313" key="8">
    <source>
        <dbReference type="EMBL" id="CAD5120698.1"/>
    </source>
</evidence>
<proteinExistence type="inferred from homology"/>
<dbReference type="Pfam" id="PF02862">
    <property type="entry name" value="DDHD"/>
    <property type="match status" value="1"/>
</dbReference>
<dbReference type="GO" id="GO:0008525">
    <property type="term" value="F:phosphatidylcholine transporter activity"/>
    <property type="evidence" value="ECO:0007669"/>
    <property type="project" value="TreeGrafter"/>
</dbReference>
<dbReference type="FunFam" id="3.30.530.20:FF:000001">
    <property type="entry name" value="Phosphatidylinositol transfer protein membrane associated 2"/>
    <property type="match status" value="1"/>
</dbReference>
<comment type="subcellular location">
    <subcellularLocation>
        <location evidence="1">Endomembrane system</location>
        <topology evidence="1">Peripheral membrane protein</topology>
    </subcellularLocation>
</comment>
<dbReference type="OrthoDB" id="167576at2759"/>
<dbReference type="InterPro" id="IPR031315">
    <property type="entry name" value="LNS2/PITP"/>
</dbReference>
<dbReference type="GO" id="GO:0005737">
    <property type="term" value="C:cytoplasm"/>
    <property type="evidence" value="ECO:0007669"/>
    <property type="project" value="TreeGrafter"/>
</dbReference>
<protein>
    <submittedName>
        <fullName evidence="8">DgyrCDS9261</fullName>
    </submittedName>
</protein>
<dbReference type="Gene3D" id="3.30.530.20">
    <property type="match status" value="1"/>
</dbReference>
<dbReference type="GO" id="GO:0031210">
    <property type="term" value="F:phosphatidylcholine binding"/>
    <property type="evidence" value="ECO:0007669"/>
    <property type="project" value="TreeGrafter"/>
</dbReference>
<dbReference type="Gene3D" id="3.40.50.1000">
    <property type="entry name" value="HAD superfamily/HAD-like"/>
    <property type="match status" value="1"/>
</dbReference>
<evidence type="ECO:0000256" key="3">
    <source>
        <dbReference type="ARBA" id="ARBA00022481"/>
    </source>
</evidence>
<evidence type="ECO:0000256" key="1">
    <source>
        <dbReference type="ARBA" id="ARBA00004184"/>
    </source>
</evidence>
<keyword evidence="3" id="KW-0488">Methylation</keyword>
<dbReference type="Proteomes" id="UP000549394">
    <property type="component" value="Unassembled WGS sequence"/>
</dbReference>
<dbReference type="EMBL" id="CAJFCJ010000013">
    <property type="protein sequence ID" value="CAD5120698.1"/>
    <property type="molecule type" value="Genomic_DNA"/>
</dbReference>
<dbReference type="SUPFAM" id="SSF56784">
    <property type="entry name" value="HAD-like"/>
    <property type="match status" value="1"/>
</dbReference>
<name>A0A7I8VWU0_9ANNE</name>
<dbReference type="PANTHER" id="PTHR10658">
    <property type="entry name" value="PHOSPHATIDYLINOSITOL TRANSFER PROTEIN"/>
    <property type="match status" value="1"/>
</dbReference>
<evidence type="ECO:0000313" key="9">
    <source>
        <dbReference type="Proteomes" id="UP000549394"/>
    </source>
</evidence>
<dbReference type="CDD" id="cd08889">
    <property type="entry name" value="SRPBCC_PITPNM1-2_like"/>
    <property type="match status" value="1"/>
</dbReference>
<keyword evidence="9" id="KW-1185">Reference proteome</keyword>
<dbReference type="GO" id="GO:0046872">
    <property type="term" value="F:metal ion binding"/>
    <property type="evidence" value="ECO:0007669"/>
    <property type="project" value="InterPro"/>
</dbReference>
<gene>
    <name evidence="8" type="ORF">DGYR_LOCUS8754</name>
</gene>
<dbReference type="PRINTS" id="PR00391">
    <property type="entry name" value="PITRANSFER"/>
</dbReference>
<reference evidence="8 9" key="1">
    <citation type="submission" date="2020-08" db="EMBL/GenBank/DDBJ databases">
        <authorList>
            <person name="Hejnol A."/>
        </authorList>
    </citation>
    <scope>NUCLEOTIDE SEQUENCE [LARGE SCALE GENOMIC DNA]</scope>
</reference>
<dbReference type="FunFam" id="3.40.50.1000:FF:000173">
    <property type="entry name" value="Membrane-associated phosphatidylinositol transfer protein 2"/>
    <property type="match status" value="1"/>
</dbReference>